<dbReference type="AlphaFoldDB" id="A0A0E0MNA6"/>
<evidence type="ECO:0000313" key="3">
    <source>
        <dbReference type="Proteomes" id="UP000026962"/>
    </source>
</evidence>
<keyword evidence="1" id="KW-0812">Transmembrane</keyword>
<dbReference type="Proteomes" id="UP000026962">
    <property type="component" value="Chromosome 12"/>
</dbReference>
<keyword evidence="1" id="KW-1133">Transmembrane helix</keyword>
<dbReference type="PANTHER" id="PTHR33115">
    <property type="entry name" value="ARM REPEAT SUPERFAMILY PROTEIN"/>
    <property type="match status" value="1"/>
</dbReference>
<feature type="transmembrane region" description="Helical" evidence="1">
    <location>
        <begin position="12"/>
        <end position="29"/>
    </location>
</feature>
<evidence type="ECO:0000313" key="2">
    <source>
        <dbReference type="EnsemblPlants" id="OPUNC12G13460.1"/>
    </source>
</evidence>
<keyword evidence="1" id="KW-0472">Membrane</keyword>
<accession>A0A0E0MNA6</accession>
<dbReference type="STRING" id="4537.A0A0E0MNA6"/>
<dbReference type="EnsemblPlants" id="OPUNC12G13460.1">
    <property type="protein sequence ID" value="OPUNC12G13460.1"/>
    <property type="gene ID" value="OPUNC12G13460"/>
</dbReference>
<keyword evidence="3" id="KW-1185">Reference proteome</keyword>
<evidence type="ECO:0000256" key="1">
    <source>
        <dbReference type="SAM" id="Phobius"/>
    </source>
</evidence>
<dbReference type="HOGENOM" id="CLU_892501_0_0_1"/>
<reference evidence="2" key="1">
    <citation type="submission" date="2015-04" db="UniProtKB">
        <authorList>
            <consortium name="EnsemblPlants"/>
        </authorList>
    </citation>
    <scope>IDENTIFICATION</scope>
</reference>
<sequence length="312" mass="35064">MFLLNEKLTYFRKSFFGLVGTISAMLVKVEKGSLCRMKGLRLMLARVLLVLQLVVLVVILSPLAVFYLVGLLITAGVSLWRLLQRDYGGDVVEAANLMVQGLVILHKLAATEHNRRIIINSTQGRQLLSMAMAPVSADLLDRIDHEAWNDIVAFSLQLMCRLVTAPGETVDKLRSQMLNDKDAISTTDATRRSSAFSPLTSSRSFPRLRKFTKLLLAIFAHKEKDTFMRQMAGEALAMLSYRSKSDATIILKASDSTLKDLTALLFDVNNNREYRICAAEILEHLYIRYTEQDGYLNNLTEAMKYVLPKVLG</sequence>
<organism evidence="2">
    <name type="scientific">Oryza punctata</name>
    <name type="common">Red rice</name>
    <dbReference type="NCBI Taxonomy" id="4537"/>
    <lineage>
        <taxon>Eukaryota</taxon>
        <taxon>Viridiplantae</taxon>
        <taxon>Streptophyta</taxon>
        <taxon>Embryophyta</taxon>
        <taxon>Tracheophyta</taxon>
        <taxon>Spermatophyta</taxon>
        <taxon>Magnoliopsida</taxon>
        <taxon>Liliopsida</taxon>
        <taxon>Poales</taxon>
        <taxon>Poaceae</taxon>
        <taxon>BOP clade</taxon>
        <taxon>Oryzoideae</taxon>
        <taxon>Oryzeae</taxon>
        <taxon>Oryzinae</taxon>
        <taxon>Oryza</taxon>
    </lineage>
</organism>
<reference evidence="2" key="2">
    <citation type="submission" date="2018-05" db="EMBL/GenBank/DDBJ databases">
        <title>OpunRS2 (Oryza punctata Reference Sequence Version 2).</title>
        <authorList>
            <person name="Zhang J."/>
            <person name="Kudrna D."/>
            <person name="Lee S."/>
            <person name="Talag J."/>
            <person name="Welchert J."/>
            <person name="Wing R.A."/>
        </authorList>
    </citation>
    <scope>NUCLEOTIDE SEQUENCE [LARGE SCALE GENOMIC DNA]</scope>
</reference>
<protein>
    <submittedName>
        <fullName evidence="2">Uncharacterized protein</fullName>
    </submittedName>
</protein>
<proteinExistence type="predicted"/>
<feature type="transmembrane region" description="Helical" evidence="1">
    <location>
        <begin position="41"/>
        <end position="59"/>
    </location>
</feature>
<dbReference type="Gramene" id="OPUNC12G13460.1">
    <property type="protein sequence ID" value="OPUNC12G13460.1"/>
    <property type="gene ID" value="OPUNC12G13460"/>
</dbReference>
<dbReference type="PANTHER" id="PTHR33115:SF22">
    <property type="entry name" value="OS12G0449900 PROTEIN"/>
    <property type="match status" value="1"/>
</dbReference>
<name>A0A0E0MNA6_ORYPU</name>